<keyword evidence="2" id="KW-1185">Reference proteome</keyword>
<comment type="caution">
    <text evidence="1">The sequence shown here is derived from an EMBL/GenBank/DDBJ whole genome shotgun (WGS) entry which is preliminary data.</text>
</comment>
<dbReference type="Proteomes" id="UP000032142">
    <property type="component" value="Unassembled WGS sequence"/>
</dbReference>
<proteinExistence type="predicted"/>
<organism evidence="1 2">
    <name type="scientific">Gossypium arboreum</name>
    <name type="common">Tree cotton</name>
    <name type="synonym">Gossypium nanking</name>
    <dbReference type="NCBI Taxonomy" id="29729"/>
    <lineage>
        <taxon>Eukaryota</taxon>
        <taxon>Viridiplantae</taxon>
        <taxon>Streptophyta</taxon>
        <taxon>Embryophyta</taxon>
        <taxon>Tracheophyta</taxon>
        <taxon>Spermatophyta</taxon>
        <taxon>Magnoliopsida</taxon>
        <taxon>eudicotyledons</taxon>
        <taxon>Gunneridae</taxon>
        <taxon>Pentapetalae</taxon>
        <taxon>rosids</taxon>
        <taxon>malvids</taxon>
        <taxon>Malvales</taxon>
        <taxon>Malvaceae</taxon>
        <taxon>Malvoideae</taxon>
        <taxon>Gossypium</taxon>
    </lineage>
</organism>
<dbReference type="AlphaFoldDB" id="A0A0B0MPX0"/>
<protein>
    <submittedName>
        <fullName evidence="1">Uncharacterized protein</fullName>
    </submittedName>
</protein>
<evidence type="ECO:0000313" key="2">
    <source>
        <dbReference type="Proteomes" id="UP000032142"/>
    </source>
</evidence>
<name>A0A0B0MPX0_GOSAR</name>
<accession>A0A0B0MPX0</accession>
<sequence length="62" mass="7454">MLTMIPRWQSFGLRTLLGMYIKLRFIESRKMMNSSVAKLARIGERQRFASHYQNYHFRCIGL</sequence>
<evidence type="ECO:0000313" key="1">
    <source>
        <dbReference type="EMBL" id="KHG04163.1"/>
    </source>
</evidence>
<dbReference type="EMBL" id="JRRC01406472">
    <property type="protein sequence ID" value="KHG04163.1"/>
    <property type="molecule type" value="Genomic_DNA"/>
</dbReference>
<reference evidence="2" key="1">
    <citation type="submission" date="2014-09" db="EMBL/GenBank/DDBJ databases">
        <authorList>
            <person name="Mudge J."/>
            <person name="Ramaraj T."/>
            <person name="Lindquist I.E."/>
            <person name="Bharti A.K."/>
            <person name="Sundararajan A."/>
            <person name="Cameron C.T."/>
            <person name="Woodward J.E."/>
            <person name="May G.D."/>
            <person name="Brubaker C."/>
            <person name="Broadhvest J."/>
            <person name="Wilkins T.A."/>
        </authorList>
    </citation>
    <scope>NUCLEOTIDE SEQUENCE</scope>
    <source>
        <strain evidence="2">cv. AKA8401</strain>
    </source>
</reference>
<gene>
    <name evidence="1" type="ORF">F383_30246</name>
</gene>